<protein>
    <submittedName>
        <fullName evidence="1">Uncharacterized protein</fullName>
    </submittedName>
</protein>
<name>A0A382MRN9_9ZZZZ</name>
<reference evidence="1" key="1">
    <citation type="submission" date="2018-05" db="EMBL/GenBank/DDBJ databases">
        <authorList>
            <person name="Lanie J.A."/>
            <person name="Ng W.-L."/>
            <person name="Kazmierczak K.M."/>
            <person name="Andrzejewski T.M."/>
            <person name="Davidsen T.M."/>
            <person name="Wayne K.J."/>
            <person name="Tettelin H."/>
            <person name="Glass J.I."/>
            <person name="Rusch D."/>
            <person name="Podicherti R."/>
            <person name="Tsui H.-C.T."/>
            <person name="Winkler M.E."/>
        </authorList>
    </citation>
    <scope>NUCLEOTIDE SEQUENCE</scope>
</reference>
<accession>A0A382MRN9</accession>
<dbReference type="AlphaFoldDB" id="A0A382MRN9"/>
<dbReference type="EMBL" id="UINC01095284">
    <property type="protein sequence ID" value="SVC51250.1"/>
    <property type="molecule type" value="Genomic_DNA"/>
</dbReference>
<proteinExistence type="predicted"/>
<evidence type="ECO:0000313" key="1">
    <source>
        <dbReference type="EMBL" id="SVC51250.1"/>
    </source>
</evidence>
<feature type="non-terminal residue" evidence="1">
    <location>
        <position position="175"/>
    </location>
</feature>
<gene>
    <name evidence="1" type="ORF">METZ01_LOCUS304104</name>
</gene>
<organism evidence="1">
    <name type="scientific">marine metagenome</name>
    <dbReference type="NCBI Taxonomy" id="408172"/>
    <lineage>
        <taxon>unclassified sequences</taxon>
        <taxon>metagenomes</taxon>
        <taxon>ecological metagenomes</taxon>
    </lineage>
</organism>
<sequence>MKKMMFLFLLFISLPITSLAQQGKLAFDDVIRSHQKIIIGNNNEAIDNSKFISLEEYLENRNETSFNPQNLQKDYDALLDRQNQGFTRKLPENWDKPNAGLEIDEGTQILAASSIPQSLNKINASDILIYANGENPALNVAEASGDLYIVFNTVDATYSAYKMFYVYKSIDNGQT</sequence>